<reference evidence="4 5" key="1">
    <citation type="submission" date="2018-02" db="EMBL/GenBank/DDBJ databases">
        <title>The genomes of Aspergillus section Nigri reveals drivers in fungal speciation.</title>
        <authorList>
            <consortium name="DOE Joint Genome Institute"/>
            <person name="Vesth T.C."/>
            <person name="Nybo J."/>
            <person name="Theobald S."/>
            <person name="Brandl J."/>
            <person name="Frisvad J.C."/>
            <person name="Nielsen K.F."/>
            <person name="Lyhne E.K."/>
            <person name="Kogle M.E."/>
            <person name="Kuo A."/>
            <person name="Riley R."/>
            <person name="Clum A."/>
            <person name="Nolan M."/>
            <person name="Lipzen A."/>
            <person name="Salamov A."/>
            <person name="Henrissat B."/>
            <person name="Wiebenga A."/>
            <person name="De vries R.P."/>
            <person name="Grigoriev I.V."/>
            <person name="Mortensen U.H."/>
            <person name="Andersen M.R."/>
            <person name="Baker S.E."/>
        </authorList>
    </citation>
    <scope>NUCLEOTIDE SEQUENCE [LARGE SCALE GENOMIC DNA]</scope>
    <source>
        <strain evidence="4 5">CBS 707.79</strain>
    </source>
</reference>
<evidence type="ECO:0000313" key="5">
    <source>
        <dbReference type="Proteomes" id="UP000247810"/>
    </source>
</evidence>
<dbReference type="InterPro" id="IPR028909">
    <property type="entry name" value="bL21-like"/>
</dbReference>
<dbReference type="PANTHER" id="PTHR21349">
    <property type="entry name" value="50S RIBOSOMAL PROTEIN L21"/>
    <property type="match status" value="1"/>
</dbReference>
<evidence type="ECO:0000256" key="3">
    <source>
        <dbReference type="SAM" id="MobiDB-lite"/>
    </source>
</evidence>
<dbReference type="VEuPathDB" id="FungiDB:BO71DRAFT_326877"/>
<dbReference type="PANTHER" id="PTHR21349:SF0">
    <property type="entry name" value="LARGE RIBOSOMAL SUBUNIT PROTEIN BL21M"/>
    <property type="match status" value="1"/>
</dbReference>
<dbReference type="EMBL" id="KZ825885">
    <property type="protein sequence ID" value="PYH93812.1"/>
    <property type="molecule type" value="Genomic_DNA"/>
</dbReference>
<gene>
    <name evidence="4" type="ORF">BO71DRAFT_326877</name>
</gene>
<dbReference type="STRING" id="1448320.A0A319ES64"/>
<dbReference type="OrthoDB" id="5994at2759"/>
<dbReference type="Proteomes" id="UP000247810">
    <property type="component" value="Unassembled WGS sequence"/>
</dbReference>
<accession>A0A319ES64</accession>
<dbReference type="GO" id="GO:0005762">
    <property type="term" value="C:mitochondrial large ribosomal subunit"/>
    <property type="evidence" value="ECO:0007669"/>
    <property type="project" value="TreeGrafter"/>
</dbReference>
<name>A0A319ES64_9EURO</name>
<dbReference type="AlphaFoldDB" id="A0A319ES64"/>
<evidence type="ECO:0000256" key="1">
    <source>
        <dbReference type="ARBA" id="ARBA00008563"/>
    </source>
</evidence>
<comment type="similarity">
    <text evidence="1">Belongs to the bacterial ribosomal protein bL21 family.</text>
</comment>
<dbReference type="SUPFAM" id="SSF141091">
    <property type="entry name" value="L21p-like"/>
    <property type="match status" value="1"/>
</dbReference>
<dbReference type="Pfam" id="PF00829">
    <property type="entry name" value="Ribosomal_L21p"/>
    <property type="match status" value="1"/>
</dbReference>
<feature type="region of interest" description="Disordered" evidence="3">
    <location>
        <begin position="39"/>
        <end position="66"/>
    </location>
</feature>
<proteinExistence type="inferred from homology"/>
<protein>
    <recommendedName>
        <fullName evidence="2">Large ribosomal subunit protein bL21m</fullName>
    </recommendedName>
</protein>
<dbReference type="GO" id="GO:0003735">
    <property type="term" value="F:structural constituent of ribosome"/>
    <property type="evidence" value="ECO:0007669"/>
    <property type="project" value="TreeGrafter"/>
</dbReference>
<dbReference type="InterPro" id="IPR036164">
    <property type="entry name" value="bL21-like_sf"/>
</dbReference>
<evidence type="ECO:0000256" key="2">
    <source>
        <dbReference type="ARBA" id="ARBA00044129"/>
    </source>
</evidence>
<evidence type="ECO:0000313" key="4">
    <source>
        <dbReference type="EMBL" id="PYH93812.1"/>
    </source>
</evidence>
<sequence>MFSRSALARAFALPLEQCSRPTTSTTSTTFRACLHQATTTTTTKTTTSHQHPEAPLSATPRAQTSEPFQQPRFRTATDSIPQTRADVPVSKQPVAPAFENPLKVSQSLLDMLPHLASQKPHFVTAHLHDRPYLLTAGDQLRLPFLMPKVKPGDILRFNRASLLGSRDFTLKAARYLDERLFECRVRVMGVESEPLRIKEKTKRRQRHTKTAINKDRYTILRVMEVKVKTAEELLAEGAVVVEKAESAADVEVKA</sequence>
<organism evidence="4 5">
    <name type="scientific">Aspergillus ellipticus CBS 707.79</name>
    <dbReference type="NCBI Taxonomy" id="1448320"/>
    <lineage>
        <taxon>Eukaryota</taxon>
        <taxon>Fungi</taxon>
        <taxon>Dikarya</taxon>
        <taxon>Ascomycota</taxon>
        <taxon>Pezizomycotina</taxon>
        <taxon>Eurotiomycetes</taxon>
        <taxon>Eurotiomycetidae</taxon>
        <taxon>Eurotiales</taxon>
        <taxon>Aspergillaceae</taxon>
        <taxon>Aspergillus</taxon>
        <taxon>Aspergillus subgen. Circumdati</taxon>
    </lineage>
</organism>
<keyword evidence="5" id="KW-1185">Reference proteome</keyword>